<name>A0ABP0KKW4_9DINO</name>
<keyword evidence="5 10" id="KW-0418">Kinase</keyword>
<keyword evidence="3" id="KW-0808">Transferase</keyword>
<organism evidence="10 11">
    <name type="scientific">Durusdinium trenchii</name>
    <dbReference type="NCBI Taxonomy" id="1381693"/>
    <lineage>
        <taxon>Eukaryota</taxon>
        <taxon>Sar</taxon>
        <taxon>Alveolata</taxon>
        <taxon>Dinophyceae</taxon>
        <taxon>Suessiales</taxon>
        <taxon>Symbiodiniaceae</taxon>
        <taxon>Durusdinium</taxon>
    </lineage>
</organism>
<dbReference type="SMART" id="SM00220">
    <property type="entry name" value="S_TKc"/>
    <property type="match status" value="1"/>
</dbReference>
<evidence type="ECO:0000256" key="5">
    <source>
        <dbReference type="ARBA" id="ARBA00022777"/>
    </source>
</evidence>
<accession>A0ABP0KKW4</accession>
<protein>
    <submittedName>
        <fullName evidence="10">RAC family serine/threonine-protein kinase homolog</fullName>
    </submittedName>
</protein>
<keyword evidence="2" id="KW-0597">Phosphoprotein</keyword>
<dbReference type="SUPFAM" id="SSF56112">
    <property type="entry name" value="Protein kinase-like (PK-like)"/>
    <property type="match status" value="1"/>
</dbReference>
<sequence>MMANKRPLPASLTFSGASPLKKDNFVQEFLDENDPKCGQEQTAASSSPLTTSGGRHAKTSSVDLDVKGMSKLLASSSSHVRGTHRSRKVADEDFERIMTLGTGSFAKVVLVRSQVKADDGKLYAMKVLDKQRIIQQKQTAHTMTERSVLGQTSSHPFIVSLKYAYQTSATLNLVMDFCSGGELYYHLSRIHRFPEHRAKFYAAELSLALEHLHMYNVVYRDLKPENVLIASDGHIMLADFGLSKQGIRKPNKGTDTFCGTPEYLAPEVLHRSGHGTAVDWWSLGILVFEMLTGLPPWYSKNRQRMFEGICSHELTFPEDIPLSHDTRNLISELLVKQPHQRLGARSVDDVKHHRYFRDTNFELLLAKALPVPWKPEPGKIYFDTEYTQLSFETAGSRATKPADSTSSAHHAILATSPLYPSTLVEQAFSGFSYTDPSSAAFAASVSPSPRSLSNRECETMMDTREDDCDDAGTGAASVKPFEGAAGAVEEKHHDMLPFGEEDCFGQFPLEFEES</sequence>
<proteinExistence type="predicted"/>
<evidence type="ECO:0000256" key="2">
    <source>
        <dbReference type="ARBA" id="ARBA00022553"/>
    </source>
</evidence>
<evidence type="ECO:0000313" key="11">
    <source>
        <dbReference type="Proteomes" id="UP001642464"/>
    </source>
</evidence>
<dbReference type="Proteomes" id="UP001642464">
    <property type="component" value="Unassembled WGS sequence"/>
</dbReference>
<evidence type="ECO:0000256" key="1">
    <source>
        <dbReference type="ARBA" id="ARBA00022527"/>
    </source>
</evidence>
<dbReference type="Gene3D" id="1.10.510.10">
    <property type="entry name" value="Transferase(Phosphotransferase) domain 1"/>
    <property type="match status" value="1"/>
</dbReference>
<evidence type="ECO:0000256" key="7">
    <source>
        <dbReference type="PROSITE-ProRule" id="PRU10141"/>
    </source>
</evidence>
<evidence type="ECO:0000256" key="4">
    <source>
        <dbReference type="ARBA" id="ARBA00022741"/>
    </source>
</evidence>
<evidence type="ECO:0000256" key="3">
    <source>
        <dbReference type="ARBA" id="ARBA00022679"/>
    </source>
</evidence>
<dbReference type="InterPro" id="IPR011009">
    <property type="entry name" value="Kinase-like_dom_sf"/>
</dbReference>
<reference evidence="10 11" key="1">
    <citation type="submission" date="2024-02" db="EMBL/GenBank/DDBJ databases">
        <authorList>
            <person name="Chen Y."/>
            <person name="Shah S."/>
            <person name="Dougan E. K."/>
            <person name="Thang M."/>
            <person name="Chan C."/>
        </authorList>
    </citation>
    <scope>NUCLEOTIDE SEQUENCE [LARGE SCALE GENOMIC DNA]</scope>
</reference>
<dbReference type="EMBL" id="CAXAMM010011926">
    <property type="protein sequence ID" value="CAK9027478.1"/>
    <property type="molecule type" value="Genomic_DNA"/>
</dbReference>
<dbReference type="InterPro" id="IPR017441">
    <property type="entry name" value="Protein_kinase_ATP_BS"/>
</dbReference>
<dbReference type="PROSITE" id="PS00108">
    <property type="entry name" value="PROTEIN_KINASE_ST"/>
    <property type="match status" value="1"/>
</dbReference>
<comment type="caution">
    <text evidence="10">The sequence shown here is derived from an EMBL/GenBank/DDBJ whole genome shotgun (WGS) entry which is preliminary data.</text>
</comment>
<feature type="compositionally biased region" description="Polar residues" evidence="8">
    <location>
        <begin position="39"/>
        <end position="53"/>
    </location>
</feature>
<dbReference type="Gene3D" id="3.30.200.20">
    <property type="entry name" value="Phosphorylase Kinase, domain 1"/>
    <property type="match status" value="1"/>
</dbReference>
<keyword evidence="11" id="KW-1185">Reference proteome</keyword>
<dbReference type="InterPro" id="IPR000719">
    <property type="entry name" value="Prot_kinase_dom"/>
</dbReference>
<evidence type="ECO:0000313" key="10">
    <source>
        <dbReference type="EMBL" id="CAK9027478.1"/>
    </source>
</evidence>
<dbReference type="Pfam" id="PF00069">
    <property type="entry name" value="Pkinase"/>
    <property type="match status" value="1"/>
</dbReference>
<dbReference type="PANTHER" id="PTHR24351">
    <property type="entry name" value="RIBOSOMAL PROTEIN S6 KINASE"/>
    <property type="match status" value="1"/>
</dbReference>
<keyword evidence="1" id="KW-0723">Serine/threonine-protein kinase</keyword>
<dbReference type="PROSITE" id="PS00107">
    <property type="entry name" value="PROTEIN_KINASE_ATP"/>
    <property type="match status" value="1"/>
</dbReference>
<dbReference type="PROSITE" id="PS50011">
    <property type="entry name" value="PROTEIN_KINASE_DOM"/>
    <property type="match status" value="1"/>
</dbReference>
<evidence type="ECO:0000256" key="8">
    <source>
        <dbReference type="SAM" id="MobiDB-lite"/>
    </source>
</evidence>
<feature type="domain" description="Protein kinase" evidence="9">
    <location>
        <begin position="94"/>
        <end position="356"/>
    </location>
</feature>
<evidence type="ECO:0000256" key="6">
    <source>
        <dbReference type="ARBA" id="ARBA00022840"/>
    </source>
</evidence>
<keyword evidence="6 7" id="KW-0067">ATP-binding</keyword>
<dbReference type="InterPro" id="IPR008271">
    <property type="entry name" value="Ser/Thr_kinase_AS"/>
</dbReference>
<evidence type="ECO:0000259" key="9">
    <source>
        <dbReference type="PROSITE" id="PS50011"/>
    </source>
</evidence>
<gene>
    <name evidence="10" type="ORF">SCF082_LOCUS17935</name>
</gene>
<dbReference type="CDD" id="cd05123">
    <property type="entry name" value="STKc_AGC"/>
    <property type="match status" value="1"/>
</dbReference>
<dbReference type="InterPro" id="IPR045270">
    <property type="entry name" value="STKc_AGC"/>
</dbReference>
<dbReference type="GO" id="GO:0016301">
    <property type="term" value="F:kinase activity"/>
    <property type="evidence" value="ECO:0007669"/>
    <property type="project" value="UniProtKB-KW"/>
</dbReference>
<keyword evidence="4 7" id="KW-0547">Nucleotide-binding</keyword>
<feature type="region of interest" description="Disordered" evidence="8">
    <location>
        <begin position="34"/>
        <end position="58"/>
    </location>
</feature>
<feature type="binding site" evidence="7">
    <location>
        <position position="126"/>
    </location>
    <ligand>
        <name>ATP</name>
        <dbReference type="ChEBI" id="CHEBI:30616"/>
    </ligand>
</feature>